<dbReference type="Proteomes" id="UP000063789">
    <property type="component" value="Chromosome"/>
</dbReference>
<reference evidence="2" key="1">
    <citation type="submission" date="2015-06" db="EMBL/GenBank/DDBJ databases">
        <title>Complete genome sequence and metabolic analysis of phthalate degradation pathway in Gordonia sp. QH-11.</title>
        <authorList>
            <person name="Jin D."/>
            <person name="Kong X."/>
            <person name="Bai Z."/>
        </authorList>
    </citation>
    <scope>NUCLEOTIDE SEQUENCE [LARGE SCALE GENOMIC DNA]</scope>
    <source>
        <strain evidence="2">QH-11</strain>
    </source>
</reference>
<protein>
    <submittedName>
        <fullName evidence="1">Uncharacterized protein</fullName>
    </submittedName>
</protein>
<keyword evidence="2" id="KW-1185">Reference proteome</keyword>
<reference evidence="1 2" key="2">
    <citation type="journal article" date="2017" name="Int. J. Syst. Evol. Microbiol.">
        <title>Gordonia phthalatica sp. nov., a di-n-butyl phthalate-degrading bacterium isolated from activated sludge.</title>
        <authorList>
            <person name="Jin D."/>
            <person name="Kong X."/>
            <person name="Jia M."/>
            <person name="Yu X."/>
            <person name="Wang X."/>
            <person name="Zhuang X."/>
            <person name="Deng Y."/>
            <person name="Bai Z."/>
        </authorList>
    </citation>
    <scope>NUCLEOTIDE SEQUENCE [LARGE SCALE GENOMIC DNA]</scope>
    <source>
        <strain evidence="1 2">QH-11</strain>
    </source>
</reference>
<dbReference type="STRING" id="1136941.ACH46_01535"/>
<evidence type="ECO:0000313" key="1">
    <source>
        <dbReference type="EMBL" id="ALG86509.1"/>
    </source>
</evidence>
<organism evidence="1 2">
    <name type="scientific">Gordonia phthalatica</name>
    <dbReference type="NCBI Taxonomy" id="1136941"/>
    <lineage>
        <taxon>Bacteria</taxon>
        <taxon>Bacillati</taxon>
        <taxon>Actinomycetota</taxon>
        <taxon>Actinomycetes</taxon>
        <taxon>Mycobacteriales</taxon>
        <taxon>Gordoniaceae</taxon>
        <taxon>Gordonia</taxon>
    </lineage>
</organism>
<dbReference type="EMBL" id="CP011853">
    <property type="protein sequence ID" value="ALG86509.1"/>
    <property type="molecule type" value="Genomic_DNA"/>
</dbReference>
<dbReference type="AlphaFoldDB" id="A0A0N9NDE3"/>
<dbReference type="PATRIC" id="fig|1136941.3.peg.309"/>
<proteinExistence type="predicted"/>
<gene>
    <name evidence="1" type="ORF">ACH46_01535</name>
</gene>
<sequence length="266" mass="29672">MLSAFDYSVCSAQYWQVGDGTAQMLAAGDLTDALRPFAESIVASTSTAWWFTDYAADDQVEVSASCPDSYNGPVRPLADLAARARTNEIASGRRDRDTSNVSGIWWSTPWLATDTIRSGDDLGLRLDLVEDSGGWESIWTCAIRVASDARVLEVHAPTDWARLCRDHPFEITHTVGPDWRRVTGMETRWVMPNWESVAAKYDGIHLSVAGYLTSATRAIAVDDDVHTMIAGWRPDGTAWLTDDAVTTAGDWQEWRRDPDTRQWRRV</sequence>
<evidence type="ECO:0000313" key="2">
    <source>
        <dbReference type="Proteomes" id="UP000063789"/>
    </source>
</evidence>
<accession>A0A0N9NDE3</accession>
<dbReference type="KEGG" id="goq:ACH46_01535"/>
<name>A0A0N9NDE3_9ACTN</name>